<dbReference type="OrthoDB" id="10267472at2759"/>
<dbReference type="VEuPathDB" id="AmoebaDB:NAEGRDRAFT_78821"/>
<feature type="compositionally biased region" description="Low complexity" evidence="5">
    <location>
        <begin position="624"/>
        <end position="634"/>
    </location>
</feature>
<dbReference type="Gene3D" id="3.40.50.300">
    <property type="entry name" value="P-loop containing nucleotide triphosphate hydrolases"/>
    <property type="match status" value="1"/>
</dbReference>
<keyword evidence="1" id="KW-0547">Nucleotide-binding</keyword>
<evidence type="ECO:0000256" key="2">
    <source>
        <dbReference type="ARBA" id="ARBA00023134"/>
    </source>
</evidence>
<gene>
    <name evidence="7" type="ORF">NAEGRDRAFT_78821</name>
</gene>
<keyword evidence="2" id="KW-0342">GTP-binding</keyword>
<name>D2V6T7_NAEGR</name>
<dbReference type="PANTHER" id="PTHR10751">
    <property type="entry name" value="GUANYLATE BINDING PROTEIN"/>
    <property type="match status" value="1"/>
</dbReference>
<feature type="compositionally biased region" description="Low complexity" evidence="5">
    <location>
        <begin position="1"/>
        <end position="14"/>
    </location>
</feature>
<evidence type="ECO:0000256" key="5">
    <source>
        <dbReference type="SAM" id="MobiDB-lite"/>
    </source>
</evidence>
<dbReference type="PROSITE" id="PS51715">
    <property type="entry name" value="G_GB1_RHD3"/>
    <property type="match status" value="1"/>
</dbReference>
<evidence type="ECO:0000256" key="4">
    <source>
        <dbReference type="SAM" id="Coils"/>
    </source>
</evidence>
<dbReference type="EMBL" id="GG738854">
    <property type="protein sequence ID" value="EFC47501.1"/>
    <property type="molecule type" value="Genomic_DNA"/>
</dbReference>
<evidence type="ECO:0000313" key="8">
    <source>
        <dbReference type="Proteomes" id="UP000006671"/>
    </source>
</evidence>
<dbReference type="SUPFAM" id="SSF52540">
    <property type="entry name" value="P-loop containing nucleoside triphosphate hydrolases"/>
    <property type="match status" value="1"/>
</dbReference>
<dbReference type="InterPro" id="IPR030386">
    <property type="entry name" value="G_GB1_RHD3_dom"/>
</dbReference>
<dbReference type="RefSeq" id="XP_002680245.1">
    <property type="nucleotide sequence ID" value="XM_002680199.1"/>
</dbReference>
<dbReference type="InParanoid" id="D2V6T7"/>
<sequence>MQDSISTSSSGSSSRQFINPSLFKPYSATPSSEQGQQDETIYISDKPFPLFEFDATKEKWQMNQDAFAKLETVSGSGFVKVISVVGAYRLGKSYLMNQIMNGKKGGFELGHTTESMTKGVWAWGEVVHDPQVGTHILLCLDSEGLLDVDREDETFDMSLFCILTMLSSYMIINLEKRISSDDLNKLAFASDFTNMIVTDQQDDKDYNHEDIQYYTPQLLWLVRDFTLKLKGTEQEYLNEILNEEDKKKKSNVSLIKKNIKKYFGDKMELKTLPCPSSDEDVLTTIEESGDQLSEKFVNGMKSLVNHIRTTASLKKILSPKSNREMYLDTMGFYYYCRKLVEQLNENAKQIQIPNTFESVLTQQLESILNETLENYDKKIQSFIAKFPIEEDSLLDIHSEVSNFYMQKALNRVPHFKREEFHETLLISLGEVSFKDNPEEVQLNSSSKLYNLLERNRDESERYCEQIYIKEINSVKSKMYSVVEQCRSDLEFVRANLLQQLMGPAANKYMTKFFSESQEIMKQTILCQKIDQAEKEKEVLKEEIYNMKEQRKQLVELIQKERTQTNSAMQQLQSQQQALEQQIQLEKQSASSQISNLKNQLENIPKATPTVIYQTVSEPSKSTCSSSRSSRYYSSSDDDDYYSRGSRRSSGGRSGKTFYKGGQFIPGGGRAPKGGVWM</sequence>
<dbReference type="Proteomes" id="UP000006671">
    <property type="component" value="Unassembled WGS sequence"/>
</dbReference>
<comment type="similarity">
    <text evidence="3">Belongs to the TRAFAC class dynamin-like GTPase superfamily. GB1/RHD3 GTPase family.</text>
</comment>
<dbReference type="GO" id="GO:0003924">
    <property type="term" value="F:GTPase activity"/>
    <property type="evidence" value="ECO:0007669"/>
    <property type="project" value="InterPro"/>
</dbReference>
<dbReference type="Pfam" id="PF02263">
    <property type="entry name" value="GBP"/>
    <property type="match status" value="1"/>
</dbReference>
<dbReference type="AlphaFoldDB" id="D2V6T7"/>
<feature type="compositionally biased region" description="Polar residues" evidence="5">
    <location>
        <begin position="28"/>
        <end position="37"/>
    </location>
</feature>
<keyword evidence="4" id="KW-0175">Coiled coil</keyword>
<organism evidence="8">
    <name type="scientific">Naegleria gruberi</name>
    <name type="common">Amoeba</name>
    <dbReference type="NCBI Taxonomy" id="5762"/>
    <lineage>
        <taxon>Eukaryota</taxon>
        <taxon>Discoba</taxon>
        <taxon>Heterolobosea</taxon>
        <taxon>Tetramitia</taxon>
        <taxon>Eutetramitia</taxon>
        <taxon>Vahlkampfiidae</taxon>
        <taxon>Naegleria</taxon>
    </lineage>
</organism>
<dbReference type="GeneID" id="8861692"/>
<dbReference type="KEGG" id="ngr:NAEGRDRAFT_78821"/>
<feature type="compositionally biased region" description="Gly residues" evidence="5">
    <location>
        <begin position="663"/>
        <end position="677"/>
    </location>
</feature>
<dbReference type="GO" id="GO:0005525">
    <property type="term" value="F:GTP binding"/>
    <property type="evidence" value="ECO:0007669"/>
    <property type="project" value="UniProtKB-KW"/>
</dbReference>
<evidence type="ECO:0000259" key="6">
    <source>
        <dbReference type="PROSITE" id="PS51715"/>
    </source>
</evidence>
<accession>D2V6T7</accession>
<evidence type="ECO:0000256" key="3">
    <source>
        <dbReference type="PROSITE-ProRule" id="PRU01052"/>
    </source>
</evidence>
<evidence type="ECO:0000313" key="7">
    <source>
        <dbReference type="EMBL" id="EFC47501.1"/>
    </source>
</evidence>
<evidence type="ECO:0000256" key="1">
    <source>
        <dbReference type="ARBA" id="ARBA00022741"/>
    </source>
</evidence>
<proteinExistence type="inferred from homology"/>
<feature type="domain" description="GB1/RHD3-type G" evidence="6">
    <location>
        <begin position="76"/>
        <end position="312"/>
    </location>
</feature>
<dbReference type="OMA" id="DRQSGFR"/>
<feature type="region of interest" description="Disordered" evidence="5">
    <location>
        <begin position="619"/>
        <end position="677"/>
    </location>
</feature>
<feature type="coiled-coil region" evidence="4">
    <location>
        <begin position="522"/>
        <end position="599"/>
    </location>
</feature>
<dbReference type="InterPro" id="IPR015894">
    <property type="entry name" value="Guanylate-bd_N"/>
</dbReference>
<protein>
    <submittedName>
        <fullName evidence="7">Guanylate binding protein</fullName>
    </submittedName>
</protein>
<dbReference type="eggNOG" id="KOG2037">
    <property type="taxonomic scope" value="Eukaryota"/>
</dbReference>
<dbReference type="InterPro" id="IPR027417">
    <property type="entry name" value="P-loop_NTPase"/>
</dbReference>
<reference evidence="7 8" key="1">
    <citation type="journal article" date="2010" name="Cell">
        <title>The genome of Naegleria gruberi illuminates early eukaryotic versatility.</title>
        <authorList>
            <person name="Fritz-Laylin L.K."/>
            <person name="Prochnik S.E."/>
            <person name="Ginger M.L."/>
            <person name="Dacks J.B."/>
            <person name="Carpenter M.L."/>
            <person name="Field M.C."/>
            <person name="Kuo A."/>
            <person name="Paredez A."/>
            <person name="Chapman J."/>
            <person name="Pham J."/>
            <person name="Shu S."/>
            <person name="Neupane R."/>
            <person name="Cipriano M."/>
            <person name="Mancuso J."/>
            <person name="Tu H."/>
            <person name="Salamov A."/>
            <person name="Lindquist E."/>
            <person name="Shapiro H."/>
            <person name="Lucas S."/>
            <person name="Grigoriev I.V."/>
            <person name="Cande W.Z."/>
            <person name="Fulton C."/>
            <person name="Rokhsar D.S."/>
            <person name="Dawson S.C."/>
        </authorList>
    </citation>
    <scope>NUCLEOTIDE SEQUENCE [LARGE SCALE GENOMIC DNA]</scope>
    <source>
        <strain evidence="7 8">NEG-M</strain>
    </source>
</reference>
<keyword evidence="8" id="KW-1185">Reference proteome</keyword>
<feature type="region of interest" description="Disordered" evidence="5">
    <location>
        <begin position="1"/>
        <end position="37"/>
    </location>
</feature>